<dbReference type="GO" id="GO:0003677">
    <property type="term" value="F:DNA binding"/>
    <property type="evidence" value="ECO:0007669"/>
    <property type="project" value="InterPro"/>
</dbReference>
<sequence length="217" mass="25242">FFWAEDYYHTHPYLRDPKFFQNGYSLPDLEENKDYEDSMAIMRDLERISQLLMIVRKYGDGFVGYGFAVTTPRSGLESIYLNRLPLIDKFIDSFEERAKKEIQSTEDRRVKISTLIGDKFYEKPNINSNAITSESQLRFLATIDAHPDRAQAILSLSAPERTCLRHYLAGKTAKQIALETHRSPRTVETHLDIAKQKCHVNSRSKLFEFLAPVREFL</sequence>
<dbReference type="InterPro" id="IPR036388">
    <property type="entry name" value="WH-like_DNA-bd_sf"/>
</dbReference>
<proteinExistence type="predicted"/>
<organism evidence="2">
    <name type="scientific">marine sediment metagenome</name>
    <dbReference type="NCBI Taxonomy" id="412755"/>
    <lineage>
        <taxon>unclassified sequences</taxon>
        <taxon>metagenomes</taxon>
        <taxon>ecological metagenomes</taxon>
    </lineage>
</organism>
<name>X1TX53_9ZZZZ</name>
<dbReference type="Gene3D" id="1.10.10.10">
    <property type="entry name" value="Winged helix-like DNA-binding domain superfamily/Winged helix DNA-binding domain"/>
    <property type="match status" value="1"/>
</dbReference>
<dbReference type="InterPro" id="IPR000792">
    <property type="entry name" value="Tscrpt_reg_LuxR_C"/>
</dbReference>
<dbReference type="EMBL" id="BARW01025559">
    <property type="protein sequence ID" value="GAJ09913.1"/>
    <property type="molecule type" value="Genomic_DNA"/>
</dbReference>
<dbReference type="CDD" id="cd06170">
    <property type="entry name" value="LuxR_C_like"/>
    <property type="match status" value="1"/>
</dbReference>
<dbReference type="Pfam" id="PF00196">
    <property type="entry name" value="GerE"/>
    <property type="match status" value="1"/>
</dbReference>
<dbReference type="AlphaFoldDB" id="X1TX53"/>
<comment type="caution">
    <text evidence="2">The sequence shown here is derived from an EMBL/GenBank/DDBJ whole genome shotgun (WGS) entry which is preliminary data.</text>
</comment>
<protein>
    <recommendedName>
        <fullName evidence="1">HTH luxR-type domain-containing protein</fullName>
    </recommendedName>
</protein>
<gene>
    <name evidence="2" type="ORF">S12H4_41868</name>
</gene>
<accession>X1TX53</accession>
<dbReference type="SMART" id="SM00421">
    <property type="entry name" value="HTH_LUXR"/>
    <property type="match status" value="1"/>
</dbReference>
<evidence type="ECO:0000259" key="1">
    <source>
        <dbReference type="PROSITE" id="PS50043"/>
    </source>
</evidence>
<feature type="domain" description="HTH luxR-type" evidence="1">
    <location>
        <begin position="149"/>
        <end position="214"/>
    </location>
</feature>
<dbReference type="SUPFAM" id="SSF46894">
    <property type="entry name" value="C-terminal effector domain of the bipartite response regulators"/>
    <property type="match status" value="1"/>
</dbReference>
<dbReference type="GO" id="GO:0006355">
    <property type="term" value="P:regulation of DNA-templated transcription"/>
    <property type="evidence" value="ECO:0007669"/>
    <property type="project" value="InterPro"/>
</dbReference>
<dbReference type="PROSITE" id="PS50043">
    <property type="entry name" value="HTH_LUXR_2"/>
    <property type="match status" value="1"/>
</dbReference>
<evidence type="ECO:0000313" key="2">
    <source>
        <dbReference type="EMBL" id="GAJ09913.1"/>
    </source>
</evidence>
<feature type="non-terminal residue" evidence="2">
    <location>
        <position position="1"/>
    </location>
</feature>
<dbReference type="InterPro" id="IPR016032">
    <property type="entry name" value="Sig_transdc_resp-reg_C-effctor"/>
</dbReference>
<reference evidence="2" key="1">
    <citation type="journal article" date="2014" name="Front. Microbiol.">
        <title>High frequency of phylogenetically diverse reductive dehalogenase-homologous genes in deep subseafloor sedimentary metagenomes.</title>
        <authorList>
            <person name="Kawai M."/>
            <person name="Futagami T."/>
            <person name="Toyoda A."/>
            <person name="Takaki Y."/>
            <person name="Nishi S."/>
            <person name="Hori S."/>
            <person name="Arai W."/>
            <person name="Tsubouchi T."/>
            <person name="Morono Y."/>
            <person name="Uchiyama I."/>
            <person name="Ito T."/>
            <person name="Fujiyama A."/>
            <person name="Inagaki F."/>
            <person name="Takami H."/>
        </authorList>
    </citation>
    <scope>NUCLEOTIDE SEQUENCE</scope>
    <source>
        <strain evidence="2">Expedition CK06-06</strain>
    </source>
</reference>